<evidence type="ECO:0000313" key="1">
    <source>
        <dbReference type="EMBL" id="KAK7314177.1"/>
    </source>
</evidence>
<evidence type="ECO:0000313" key="2">
    <source>
        <dbReference type="Proteomes" id="UP001367508"/>
    </source>
</evidence>
<accession>A0AAN9PXQ0</accession>
<dbReference type="AlphaFoldDB" id="A0AAN9PXQ0"/>
<gene>
    <name evidence="1" type="ORF">VNO77_39389</name>
</gene>
<name>A0AAN9PXQ0_CANGL</name>
<comment type="caution">
    <text evidence="1">The sequence shown here is derived from an EMBL/GenBank/DDBJ whole genome shotgun (WGS) entry which is preliminary data.</text>
</comment>
<keyword evidence="2" id="KW-1185">Reference proteome</keyword>
<dbReference type="EMBL" id="JAYMYQ010000009">
    <property type="protein sequence ID" value="KAK7314177.1"/>
    <property type="molecule type" value="Genomic_DNA"/>
</dbReference>
<proteinExistence type="predicted"/>
<organism evidence="1 2">
    <name type="scientific">Canavalia gladiata</name>
    <name type="common">Sword bean</name>
    <name type="synonym">Dolichos gladiatus</name>
    <dbReference type="NCBI Taxonomy" id="3824"/>
    <lineage>
        <taxon>Eukaryota</taxon>
        <taxon>Viridiplantae</taxon>
        <taxon>Streptophyta</taxon>
        <taxon>Embryophyta</taxon>
        <taxon>Tracheophyta</taxon>
        <taxon>Spermatophyta</taxon>
        <taxon>Magnoliopsida</taxon>
        <taxon>eudicotyledons</taxon>
        <taxon>Gunneridae</taxon>
        <taxon>Pentapetalae</taxon>
        <taxon>rosids</taxon>
        <taxon>fabids</taxon>
        <taxon>Fabales</taxon>
        <taxon>Fabaceae</taxon>
        <taxon>Papilionoideae</taxon>
        <taxon>50 kb inversion clade</taxon>
        <taxon>NPAAA clade</taxon>
        <taxon>indigoferoid/millettioid clade</taxon>
        <taxon>Phaseoleae</taxon>
        <taxon>Canavalia</taxon>
    </lineage>
</organism>
<sequence length="166" mass="19384">MDSSLKIFLETRTIEEIEQVKLKLNHNNNKNKREKKTQTHDSSTCFSPQGENPWAIRATHSAKTQNINPRKCARKCKTKRNNQDTESKYLVAEIRSLTGDSAWERCVGEMKIGFLRLWLWNNGFVLVDSFVMFSWGWTRGHNWNFGSSWGKLKRPYAKFWLLGPAC</sequence>
<reference evidence="1 2" key="1">
    <citation type="submission" date="2024-01" db="EMBL/GenBank/DDBJ databases">
        <title>The genomes of 5 underutilized Papilionoideae crops provide insights into root nodulation and disease resistanc.</title>
        <authorList>
            <person name="Jiang F."/>
        </authorList>
    </citation>
    <scope>NUCLEOTIDE SEQUENCE [LARGE SCALE GENOMIC DNA]</scope>
    <source>
        <strain evidence="1">LVBAO_FW01</strain>
        <tissue evidence="1">Leaves</tissue>
    </source>
</reference>
<protein>
    <submittedName>
        <fullName evidence="1">Uncharacterized protein</fullName>
    </submittedName>
</protein>
<dbReference type="Proteomes" id="UP001367508">
    <property type="component" value="Unassembled WGS sequence"/>
</dbReference>